<reference evidence="3" key="1">
    <citation type="submission" date="2021-01" db="EMBL/GenBank/DDBJ databases">
        <title>Caligus Genome Assembly.</title>
        <authorList>
            <person name="Gallardo-Escarate C."/>
        </authorList>
    </citation>
    <scope>NUCLEOTIDE SEQUENCE [LARGE SCALE GENOMIC DNA]</scope>
</reference>
<sequence length="68" mass="7507">ETHTLMVHKDSSSGYGLTLFGYCPVYVQTVKARGAADRAGIKERDIILQVNGRNVTEASHDQVVDFIQ</sequence>
<dbReference type="AlphaFoldDB" id="A0A7T8QWT7"/>
<dbReference type="InterPro" id="IPR001478">
    <property type="entry name" value="PDZ"/>
</dbReference>
<protein>
    <recommendedName>
        <fullName evidence="1">PDZ domain-containing protein</fullName>
    </recommendedName>
</protein>
<dbReference type="PANTHER" id="PTHR45872">
    <property type="entry name" value="RHO GUANINE NUCLEOTIDE EXCHANGE FACTOR 2, ISOFORM D"/>
    <property type="match status" value="1"/>
</dbReference>
<evidence type="ECO:0000313" key="2">
    <source>
        <dbReference type="EMBL" id="QQP57888.1"/>
    </source>
</evidence>
<dbReference type="Pfam" id="PF00595">
    <property type="entry name" value="PDZ"/>
    <property type="match status" value="1"/>
</dbReference>
<gene>
    <name evidence="2" type="ORF">FKW44_003034</name>
</gene>
<dbReference type="Proteomes" id="UP000595437">
    <property type="component" value="Chromosome 2"/>
</dbReference>
<dbReference type="EMBL" id="CP045891">
    <property type="protein sequence ID" value="QQP57888.1"/>
    <property type="molecule type" value="Genomic_DNA"/>
</dbReference>
<feature type="non-terminal residue" evidence="2">
    <location>
        <position position="1"/>
    </location>
</feature>
<dbReference type="PROSITE" id="PS50106">
    <property type="entry name" value="PDZ"/>
    <property type="match status" value="1"/>
</dbReference>
<dbReference type="OrthoDB" id="2272012at2759"/>
<dbReference type="SMART" id="SM00228">
    <property type="entry name" value="PDZ"/>
    <property type="match status" value="1"/>
</dbReference>
<organism evidence="2 3">
    <name type="scientific">Caligus rogercresseyi</name>
    <name type="common">Sea louse</name>
    <dbReference type="NCBI Taxonomy" id="217165"/>
    <lineage>
        <taxon>Eukaryota</taxon>
        <taxon>Metazoa</taxon>
        <taxon>Ecdysozoa</taxon>
        <taxon>Arthropoda</taxon>
        <taxon>Crustacea</taxon>
        <taxon>Multicrustacea</taxon>
        <taxon>Hexanauplia</taxon>
        <taxon>Copepoda</taxon>
        <taxon>Siphonostomatoida</taxon>
        <taxon>Caligidae</taxon>
        <taxon>Caligus</taxon>
    </lineage>
</organism>
<evidence type="ECO:0000259" key="1">
    <source>
        <dbReference type="PROSITE" id="PS50106"/>
    </source>
</evidence>
<dbReference type="GO" id="GO:0001664">
    <property type="term" value="F:G protein-coupled receptor binding"/>
    <property type="evidence" value="ECO:0007669"/>
    <property type="project" value="TreeGrafter"/>
</dbReference>
<dbReference type="Gene3D" id="2.30.42.10">
    <property type="match status" value="1"/>
</dbReference>
<dbReference type="InterPro" id="IPR036034">
    <property type="entry name" value="PDZ_sf"/>
</dbReference>
<dbReference type="PANTHER" id="PTHR45872:SF2">
    <property type="entry name" value="RHO GUANINE NUCLEOTIDE EXCHANGE FACTOR 2, ISOFORM D"/>
    <property type="match status" value="1"/>
</dbReference>
<accession>A0A7T8QWT7</accession>
<feature type="domain" description="PDZ" evidence="1">
    <location>
        <begin position="4"/>
        <end position="68"/>
    </location>
</feature>
<dbReference type="GO" id="GO:0007186">
    <property type="term" value="P:G protein-coupled receptor signaling pathway"/>
    <property type="evidence" value="ECO:0007669"/>
    <property type="project" value="TreeGrafter"/>
</dbReference>
<dbReference type="GO" id="GO:0005737">
    <property type="term" value="C:cytoplasm"/>
    <property type="evidence" value="ECO:0007669"/>
    <property type="project" value="TreeGrafter"/>
</dbReference>
<dbReference type="SUPFAM" id="SSF50156">
    <property type="entry name" value="PDZ domain-like"/>
    <property type="match status" value="1"/>
</dbReference>
<name>A0A7T8QWT7_CALRO</name>
<proteinExistence type="predicted"/>
<keyword evidence="3" id="KW-1185">Reference proteome</keyword>
<evidence type="ECO:0000313" key="3">
    <source>
        <dbReference type="Proteomes" id="UP000595437"/>
    </source>
</evidence>
<feature type="non-terminal residue" evidence="2">
    <location>
        <position position="68"/>
    </location>
</feature>
<dbReference type="GO" id="GO:0005085">
    <property type="term" value="F:guanyl-nucleotide exchange factor activity"/>
    <property type="evidence" value="ECO:0007669"/>
    <property type="project" value="TreeGrafter"/>
</dbReference>